<dbReference type="PROSITE" id="PS51197">
    <property type="entry name" value="HTH_RRF2_2"/>
    <property type="match status" value="1"/>
</dbReference>
<evidence type="ECO:0000313" key="2">
    <source>
        <dbReference type="Proteomes" id="UP000640335"/>
    </source>
</evidence>
<keyword evidence="2" id="KW-1185">Reference proteome</keyword>
<comment type="caution">
    <text evidence="1">The sequence shown here is derived from an EMBL/GenBank/DDBJ whole genome shotgun (WGS) entry which is preliminary data.</text>
</comment>
<dbReference type="InterPro" id="IPR036388">
    <property type="entry name" value="WH-like_DNA-bd_sf"/>
</dbReference>
<name>A0ABR8Q5Y9_9CLOT</name>
<dbReference type="Gene3D" id="1.10.10.10">
    <property type="entry name" value="Winged helix-like DNA-binding domain superfamily/Winged helix DNA-binding domain"/>
    <property type="match status" value="1"/>
</dbReference>
<reference evidence="1 2" key="1">
    <citation type="submission" date="2020-08" db="EMBL/GenBank/DDBJ databases">
        <title>A Genomic Blueprint of the Chicken Gut Microbiome.</title>
        <authorList>
            <person name="Gilroy R."/>
            <person name="Ravi A."/>
            <person name="Getino M."/>
            <person name="Pursley I."/>
            <person name="Horton D.L."/>
            <person name="Alikhan N.-F."/>
            <person name="Baker D."/>
            <person name="Gharbi K."/>
            <person name="Hall N."/>
            <person name="Watson M."/>
            <person name="Adriaenssens E.M."/>
            <person name="Foster-Nyarko E."/>
            <person name="Jarju S."/>
            <person name="Secka A."/>
            <person name="Antonio M."/>
            <person name="Oren A."/>
            <person name="Chaudhuri R."/>
            <person name="La Ragione R.M."/>
            <person name="Hildebrand F."/>
            <person name="Pallen M.J."/>
        </authorList>
    </citation>
    <scope>NUCLEOTIDE SEQUENCE [LARGE SCALE GENOMIC DNA]</scope>
    <source>
        <strain evidence="1 2">Sa3CUN1</strain>
    </source>
</reference>
<proteinExistence type="predicted"/>
<dbReference type="InterPro" id="IPR000944">
    <property type="entry name" value="Tscrpt_reg_Rrf2"/>
</dbReference>
<dbReference type="SUPFAM" id="SSF46785">
    <property type="entry name" value="Winged helix' DNA-binding domain"/>
    <property type="match status" value="1"/>
</dbReference>
<dbReference type="RefSeq" id="WP_191750578.1">
    <property type="nucleotide sequence ID" value="NZ_JACSQZ010000046.1"/>
</dbReference>
<dbReference type="InterPro" id="IPR036390">
    <property type="entry name" value="WH_DNA-bd_sf"/>
</dbReference>
<dbReference type="Proteomes" id="UP000640335">
    <property type="component" value="Unassembled WGS sequence"/>
</dbReference>
<dbReference type="PANTHER" id="PTHR33221">
    <property type="entry name" value="WINGED HELIX-TURN-HELIX TRANSCRIPTIONAL REGULATOR, RRF2 FAMILY"/>
    <property type="match status" value="1"/>
</dbReference>
<protein>
    <submittedName>
        <fullName evidence="1">Rrf2 family transcriptional regulator</fullName>
    </submittedName>
</protein>
<organism evidence="1 2">
    <name type="scientific">Clostridium gallinarum</name>
    <dbReference type="NCBI Taxonomy" id="2762246"/>
    <lineage>
        <taxon>Bacteria</taxon>
        <taxon>Bacillati</taxon>
        <taxon>Bacillota</taxon>
        <taxon>Clostridia</taxon>
        <taxon>Eubacteriales</taxon>
        <taxon>Clostridiaceae</taxon>
        <taxon>Clostridium</taxon>
    </lineage>
</organism>
<dbReference type="Pfam" id="PF02082">
    <property type="entry name" value="Rrf2"/>
    <property type="match status" value="1"/>
</dbReference>
<dbReference type="PANTHER" id="PTHR33221:SF15">
    <property type="entry name" value="HTH-TYPE TRANSCRIPTIONAL REGULATOR YWGB-RELATED"/>
    <property type="match status" value="1"/>
</dbReference>
<dbReference type="EMBL" id="JACSQZ010000046">
    <property type="protein sequence ID" value="MBD7915824.1"/>
    <property type="molecule type" value="Genomic_DNA"/>
</dbReference>
<gene>
    <name evidence="1" type="ORF">H9660_11780</name>
</gene>
<accession>A0ABR8Q5Y9</accession>
<sequence>MQISSRFTIAIHIFSCIYIFQKDYKITSDFIASSVNVNPVIIRKILSQLKSKGLVEVQRGSGGASISKPLEEITFFDIYNAVECIDNGQLFHFHENPNQNCPVGRNIHNVLDIKLTQIQNTLEEKLKRITLADVMKDTQYYILKEKNNINY</sequence>
<evidence type="ECO:0000313" key="1">
    <source>
        <dbReference type="EMBL" id="MBD7915824.1"/>
    </source>
</evidence>